<reference evidence="1" key="1">
    <citation type="submission" date="2023-03" db="EMBL/GenBank/DDBJ databases">
        <authorList>
            <person name="Steffen K."/>
            <person name="Cardenas P."/>
        </authorList>
    </citation>
    <scope>NUCLEOTIDE SEQUENCE</scope>
</reference>
<protein>
    <submittedName>
        <fullName evidence="1">Uncharacterized protein</fullName>
    </submittedName>
</protein>
<comment type="caution">
    <text evidence="1">The sequence shown here is derived from an EMBL/GenBank/DDBJ whole genome shotgun (WGS) entry which is preliminary data.</text>
</comment>
<evidence type="ECO:0000313" key="1">
    <source>
        <dbReference type="EMBL" id="CAI8039779.1"/>
    </source>
</evidence>
<sequence length="44" mass="5361">MRYVDLNKTRDQFNQFSGLSRTVAIIYHLHTIHIQWVKCEWAIK</sequence>
<dbReference type="Proteomes" id="UP001174909">
    <property type="component" value="Unassembled WGS sequence"/>
</dbReference>
<accession>A0AA35T200</accession>
<keyword evidence="2" id="KW-1185">Reference proteome</keyword>
<organism evidence="1 2">
    <name type="scientific">Geodia barretti</name>
    <name type="common">Barrett's horny sponge</name>
    <dbReference type="NCBI Taxonomy" id="519541"/>
    <lineage>
        <taxon>Eukaryota</taxon>
        <taxon>Metazoa</taxon>
        <taxon>Porifera</taxon>
        <taxon>Demospongiae</taxon>
        <taxon>Heteroscleromorpha</taxon>
        <taxon>Tetractinellida</taxon>
        <taxon>Astrophorina</taxon>
        <taxon>Geodiidae</taxon>
        <taxon>Geodia</taxon>
    </lineage>
</organism>
<evidence type="ECO:0000313" key="2">
    <source>
        <dbReference type="Proteomes" id="UP001174909"/>
    </source>
</evidence>
<dbReference type="AlphaFoldDB" id="A0AA35T200"/>
<name>A0AA35T200_GEOBA</name>
<dbReference type="EMBL" id="CASHTH010003062">
    <property type="protein sequence ID" value="CAI8039779.1"/>
    <property type="molecule type" value="Genomic_DNA"/>
</dbReference>
<proteinExistence type="predicted"/>
<gene>
    <name evidence="1" type="ORF">GBAR_LOCUS22164</name>
</gene>
<feature type="non-terminal residue" evidence="1">
    <location>
        <position position="44"/>
    </location>
</feature>